<comment type="caution">
    <text evidence="6">The sequence shown here is derived from an EMBL/GenBank/DDBJ whole genome shotgun (WGS) entry which is preliminary data.</text>
</comment>
<keyword evidence="5" id="KW-0472">Membrane</keyword>
<comment type="subcellular location">
    <subcellularLocation>
        <location evidence="1">Membrane</location>
        <topology evidence="1">Multi-pass membrane protein</topology>
    </subcellularLocation>
</comment>
<dbReference type="PANTHER" id="PTHR12428:SF65">
    <property type="entry name" value="CYTOCHROME C OXIDASE ASSEMBLY PROTEIN COX18, MITOCHONDRIAL"/>
    <property type="match status" value="1"/>
</dbReference>
<evidence type="ECO:0000256" key="3">
    <source>
        <dbReference type="ARBA" id="ARBA00022692"/>
    </source>
</evidence>
<name>A0A1Q2ZVH6_ZYGRO</name>
<evidence type="ECO:0000256" key="5">
    <source>
        <dbReference type="ARBA" id="ARBA00023136"/>
    </source>
</evidence>
<dbReference type="GO" id="GO:0033617">
    <property type="term" value="P:mitochondrial respiratory chain complex IV assembly"/>
    <property type="evidence" value="ECO:0007669"/>
    <property type="project" value="TreeGrafter"/>
</dbReference>
<dbReference type="OrthoDB" id="2148490at2759"/>
<evidence type="ECO:0000313" key="7">
    <source>
        <dbReference type="Proteomes" id="UP000187013"/>
    </source>
</evidence>
<evidence type="ECO:0000256" key="2">
    <source>
        <dbReference type="ARBA" id="ARBA00009877"/>
    </source>
</evidence>
<protein>
    <recommendedName>
        <fullName evidence="8">Mitochondrial inner membrane protein COX18</fullName>
    </recommendedName>
</protein>
<reference evidence="6 7" key="1">
    <citation type="submission" date="2016-08" db="EMBL/GenBank/DDBJ databases">
        <title>Draft genome sequence of allopolyploid Zygosaccharomyces rouxii.</title>
        <authorList>
            <person name="Watanabe J."/>
            <person name="Uehara K."/>
            <person name="Mogi Y."/>
            <person name="Tsukioka Y."/>
        </authorList>
    </citation>
    <scope>NUCLEOTIDE SEQUENCE [LARGE SCALE GENOMIC DNA]</scope>
    <source>
        <strain evidence="6 7">NBRC 110957</strain>
    </source>
</reference>
<dbReference type="InterPro" id="IPR001708">
    <property type="entry name" value="YidC/ALB3/OXA1/COX18"/>
</dbReference>
<dbReference type="PANTHER" id="PTHR12428">
    <property type="entry name" value="OXA1"/>
    <property type="match status" value="1"/>
</dbReference>
<dbReference type="eggNOG" id="KOG1239">
    <property type="taxonomic scope" value="Eukaryota"/>
</dbReference>
<accession>A0A1Q2ZVH6</accession>
<sequence length="303" mass="34696">MFVKSIQRLPNRIGKRHFSSFQNVADTFVTLHEATSVPWMVLIPLTTIGLRTCLTLPLSIWQRKRVVKQQELRKVVQAVPPVTKLRLAAATNAASKANDEITSSGSIVKEEEHPIQTKPQRLTPDQITLLAVKETRKRQKRLFGKYNVQMWKNAVLPLVQIPLWITVSMGLRNLTEKRLLETNNWSLTEYLFPENLDLSLPWDDMPMVAPLILGTISLINVEYNGRVMTSTSTSRVGIETAPNEYSRMSQGIKSILNVSRLSCVFMMGISSQASILLSLYWISSQFYSLIQNIFLDWFWPYQR</sequence>
<keyword evidence="3" id="KW-0812">Transmembrane</keyword>
<comment type="similarity">
    <text evidence="2">Belongs to the OXA1/ALB3/YidC family.</text>
</comment>
<dbReference type="EMBL" id="BDGX01000008">
    <property type="protein sequence ID" value="GAV47318.1"/>
    <property type="molecule type" value="Genomic_DNA"/>
</dbReference>
<evidence type="ECO:0000256" key="1">
    <source>
        <dbReference type="ARBA" id="ARBA00004141"/>
    </source>
</evidence>
<evidence type="ECO:0008006" key="8">
    <source>
        <dbReference type="Google" id="ProtNLM"/>
    </source>
</evidence>
<evidence type="ECO:0000256" key="4">
    <source>
        <dbReference type="ARBA" id="ARBA00022989"/>
    </source>
</evidence>
<dbReference type="GO" id="GO:0005743">
    <property type="term" value="C:mitochondrial inner membrane"/>
    <property type="evidence" value="ECO:0007669"/>
    <property type="project" value="TreeGrafter"/>
</dbReference>
<dbReference type="AlphaFoldDB" id="A0A1Q2ZVH6"/>
<gene>
    <name evidence="6" type="ORF">ZYGR_0H01590</name>
</gene>
<dbReference type="GO" id="GO:0032979">
    <property type="term" value="P:protein insertion into mitochondrial inner membrane from matrix"/>
    <property type="evidence" value="ECO:0007669"/>
    <property type="project" value="TreeGrafter"/>
</dbReference>
<evidence type="ECO:0000313" key="6">
    <source>
        <dbReference type="EMBL" id="GAV47318.1"/>
    </source>
</evidence>
<organism evidence="6 7">
    <name type="scientific">Zygosaccharomyces rouxii</name>
    <dbReference type="NCBI Taxonomy" id="4956"/>
    <lineage>
        <taxon>Eukaryota</taxon>
        <taxon>Fungi</taxon>
        <taxon>Dikarya</taxon>
        <taxon>Ascomycota</taxon>
        <taxon>Saccharomycotina</taxon>
        <taxon>Saccharomycetes</taxon>
        <taxon>Saccharomycetales</taxon>
        <taxon>Saccharomycetaceae</taxon>
        <taxon>Zygosaccharomyces</taxon>
    </lineage>
</organism>
<keyword evidence="4" id="KW-1133">Transmembrane helix</keyword>
<proteinExistence type="inferred from homology"/>
<dbReference type="Proteomes" id="UP000187013">
    <property type="component" value="Unassembled WGS sequence"/>
</dbReference>
<dbReference type="GO" id="GO:0032977">
    <property type="term" value="F:membrane insertase activity"/>
    <property type="evidence" value="ECO:0007669"/>
    <property type="project" value="InterPro"/>
</dbReference>